<dbReference type="PANTHER" id="PTHR33607:SF2">
    <property type="entry name" value="ENDONUCLEASE-1"/>
    <property type="match status" value="1"/>
</dbReference>
<organism evidence="3 4">
    <name type="scientific">Paenibacillus sonchi</name>
    <dbReference type="NCBI Taxonomy" id="373687"/>
    <lineage>
        <taxon>Bacteria</taxon>
        <taxon>Bacillati</taxon>
        <taxon>Bacillota</taxon>
        <taxon>Bacilli</taxon>
        <taxon>Bacillales</taxon>
        <taxon>Paenibacillaceae</taxon>
        <taxon>Paenibacillus</taxon>
        <taxon>Paenibacillus sonchi group</taxon>
    </lineage>
</organism>
<keyword evidence="3" id="KW-0255">Endonuclease</keyword>
<dbReference type="InterPro" id="IPR044925">
    <property type="entry name" value="His-Me_finger_sf"/>
</dbReference>
<evidence type="ECO:0000313" key="3">
    <source>
        <dbReference type="EMBL" id="QQZ58689.1"/>
    </source>
</evidence>
<sequence>MHHLFYCDVQCNSFRGNKVYSDFSDFNPDQFRTDSVRGDCGKGEGGDGATDGQFEPEYAKGVVARAMLYFILRYPSKIEKVYVMKQDMDVLLKWHKAFPPKLKFEKHRNQAIFEIQGNRNPFIDLPELADRIDFSVYKPSQQ</sequence>
<evidence type="ECO:0000256" key="1">
    <source>
        <dbReference type="ARBA" id="ARBA00022722"/>
    </source>
</evidence>
<keyword evidence="4" id="KW-1185">Reference proteome</keyword>
<dbReference type="GO" id="GO:0004519">
    <property type="term" value="F:endonuclease activity"/>
    <property type="evidence" value="ECO:0007669"/>
    <property type="project" value="UniProtKB-KW"/>
</dbReference>
<evidence type="ECO:0000256" key="2">
    <source>
        <dbReference type="ARBA" id="ARBA00022801"/>
    </source>
</evidence>
<dbReference type="PANTHER" id="PTHR33607">
    <property type="entry name" value="ENDONUCLEASE-1"/>
    <property type="match status" value="1"/>
</dbReference>
<accession>A0A974SAW9</accession>
<gene>
    <name evidence="3" type="ORF">JI735_18105</name>
</gene>
<dbReference type="InterPro" id="IPR007346">
    <property type="entry name" value="Endonuclease-I"/>
</dbReference>
<protein>
    <submittedName>
        <fullName evidence="3">Endonuclease</fullName>
    </submittedName>
</protein>
<dbReference type="AlphaFoldDB" id="A0A974SAW9"/>
<proteinExistence type="predicted"/>
<dbReference type="GO" id="GO:0016787">
    <property type="term" value="F:hydrolase activity"/>
    <property type="evidence" value="ECO:0007669"/>
    <property type="project" value="UniProtKB-KW"/>
</dbReference>
<dbReference type="Pfam" id="PF04231">
    <property type="entry name" value="Endonuclease_1"/>
    <property type="match status" value="1"/>
</dbReference>
<keyword evidence="2" id="KW-0378">Hydrolase</keyword>
<evidence type="ECO:0000313" key="4">
    <source>
        <dbReference type="Proteomes" id="UP000595841"/>
    </source>
</evidence>
<dbReference type="EMBL" id="CP068595">
    <property type="protein sequence ID" value="QQZ58689.1"/>
    <property type="molecule type" value="Genomic_DNA"/>
</dbReference>
<keyword evidence="1" id="KW-0540">Nuclease</keyword>
<dbReference type="KEGG" id="pson:JI735_18105"/>
<dbReference type="SUPFAM" id="SSF54060">
    <property type="entry name" value="His-Me finger endonucleases"/>
    <property type="match status" value="1"/>
</dbReference>
<name>A0A974SAW9_9BACL</name>
<reference evidence="3 4" key="1">
    <citation type="submission" date="2021-01" db="EMBL/GenBank/DDBJ databases">
        <title>Whole genome sequence of Paenibacillus sonchi LMG 24727 for comparative genomics.</title>
        <authorList>
            <person name="Lee G."/>
            <person name="Kim M.-J."/>
            <person name="Lim K."/>
            <person name="Shin J.-H."/>
        </authorList>
    </citation>
    <scope>NUCLEOTIDE SEQUENCE [LARGE SCALE GENOMIC DNA]</scope>
    <source>
        <strain evidence="3 4">LMG 24727</strain>
    </source>
</reference>
<dbReference type="Proteomes" id="UP000595841">
    <property type="component" value="Chromosome"/>
</dbReference>
<dbReference type="RefSeq" id="WP_202676266.1">
    <property type="nucleotide sequence ID" value="NZ_CP068595.1"/>
</dbReference>